<dbReference type="RefSeq" id="WP_170847984.1">
    <property type="nucleotide sequence ID" value="NZ_BAABFM010000028.1"/>
</dbReference>
<name>A0A1I5GKU1_9FIRM</name>
<organism evidence="2 3">
    <name type="scientific">Anaerocolumna aminovalerica</name>
    <dbReference type="NCBI Taxonomy" id="1527"/>
    <lineage>
        <taxon>Bacteria</taxon>
        <taxon>Bacillati</taxon>
        <taxon>Bacillota</taxon>
        <taxon>Clostridia</taxon>
        <taxon>Lachnospirales</taxon>
        <taxon>Lachnospiraceae</taxon>
        <taxon>Anaerocolumna</taxon>
    </lineage>
</organism>
<evidence type="ECO:0000313" key="2">
    <source>
        <dbReference type="EMBL" id="SFO36181.1"/>
    </source>
</evidence>
<evidence type="ECO:0000313" key="3">
    <source>
        <dbReference type="Proteomes" id="UP000198806"/>
    </source>
</evidence>
<dbReference type="EMBL" id="FOWD01000020">
    <property type="protein sequence ID" value="SFO36181.1"/>
    <property type="molecule type" value="Genomic_DNA"/>
</dbReference>
<feature type="chain" id="PRO_5011516062" description="GBS Bsp-like repeat-containing protein" evidence="1">
    <location>
        <begin position="29"/>
        <end position="147"/>
    </location>
</feature>
<keyword evidence="1" id="KW-0732">Signal</keyword>
<feature type="signal peptide" evidence="1">
    <location>
        <begin position="1"/>
        <end position="28"/>
    </location>
</feature>
<dbReference type="Proteomes" id="UP000198806">
    <property type="component" value="Unassembled WGS sequence"/>
</dbReference>
<gene>
    <name evidence="2" type="ORF">SAMN04489757_12019</name>
</gene>
<reference evidence="2 3" key="1">
    <citation type="submission" date="2016-10" db="EMBL/GenBank/DDBJ databases">
        <authorList>
            <person name="de Groot N.N."/>
        </authorList>
    </citation>
    <scope>NUCLEOTIDE SEQUENCE [LARGE SCALE GENOMIC DNA]</scope>
    <source>
        <strain evidence="2 3">DSM 1283</strain>
    </source>
</reference>
<evidence type="ECO:0008006" key="4">
    <source>
        <dbReference type="Google" id="ProtNLM"/>
    </source>
</evidence>
<evidence type="ECO:0000256" key="1">
    <source>
        <dbReference type="SAM" id="SignalP"/>
    </source>
</evidence>
<accession>A0A1I5GKU1</accession>
<keyword evidence="3" id="KW-1185">Reference proteome</keyword>
<protein>
    <recommendedName>
        <fullName evidence="4">GBS Bsp-like repeat-containing protein</fullName>
    </recommendedName>
</protein>
<dbReference type="AlphaFoldDB" id="A0A1I5GKU1"/>
<sequence>MWKKTVNTIKISFLIIISCVFISTPALAGEKMINTSDIPIITPQYTYINSASSLLTISDGTATIKGSVQKTPSGKNISLTCTLQKKSGSTWTNIKSWSDSSSTDPSVYISEKYTVSKGEYRVKTNYSVSGTNGTESGTVYSKTVEYN</sequence>
<proteinExistence type="predicted"/>